<dbReference type="EnsemblPlants" id="LPERR11G17540.1">
    <property type="protein sequence ID" value="LPERR11G17540.1"/>
    <property type="gene ID" value="LPERR11G17540"/>
</dbReference>
<sequence length="148" mass="16057">MEGVPSGLAVLQQIEIMSSSGNQGKVEEKATAAAAAEKVEKQAMAGGSSSAAAAAMAGDNNKKKKMKKKLMSQREIDCYINYKTVVLPEDMISRVSKERLAHTNLADQGSLPVPMDQMDDYLAGLIRDINRIEAGTMKRREKNLESIL</sequence>
<feature type="compositionally biased region" description="Low complexity" evidence="1">
    <location>
        <begin position="46"/>
        <end position="59"/>
    </location>
</feature>
<proteinExistence type="predicted"/>
<evidence type="ECO:0000256" key="1">
    <source>
        <dbReference type="SAM" id="MobiDB-lite"/>
    </source>
</evidence>
<reference evidence="3" key="2">
    <citation type="submission" date="2013-12" db="EMBL/GenBank/DDBJ databases">
        <authorList>
            <person name="Yu Y."/>
            <person name="Lee S."/>
            <person name="de Baynast K."/>
            <person name="Wissotski M."/>
            <person name="Liu L."/>
            <person name="Talag J."/>
            <person name="Goicoechea J."/>
            <person name="Angelova A."/>
            <person name="Jetty R."/>
            <person name="Kudrna D."/>
            <person name="Golser W."/>
            <person name="Rivera L."/>
            <person name="Zhang J."/>
            <person name="Wing R."/>
        </authorList>
    </citation>
    <scope>NUCLEOTIDE SEQUENCE</scope>
</reference>
<dbReference type="AlphaFoldDB" id="A0A0D9XUN5"/>
<name>A0A0D9XUN5_9ORYZ</name>
<dbReference type="HOGENOM" id="CLU_1761397_0_0_1"/>
<evidence type="ECO:0000313" key="2">
    <source>
        <dbReference type="EnsemblPlants" id="LPERR11G17540.1"/>
    </source>
</evidence>
<dbReference type="Gramene" id="LPERR11G17540.1">
    <property type="protein sequence ID" value="LPERR11G17540.1"/>
    <property type="gene ID" value="LPERR11G17540"/>
</dbReference>
<accession>A0A0D9XUN5</accession>
<reference evidence="2" key="3">
    <citation type="submission" date="2015-04" db="UniProtKB">
        <authorList>
            <consortium name="EnsemblPlants"/>
        </authorList>
    </citation>
    <scope>IDENTIFICATION</scope>
</reference>
<feature type="region of interest" description="Disordered" evidence="1">
    <location>
        <begin position="46"/>
        <end position="68"/>
    </location>
</feature>
<keyword evidence="3" id="KW-1185">Reference proteome</keyword>
<protein>
    <submittedName>
        <fullName evidence="2">Uncharacterized protein</fullName>
    </submittedName>
</protein>
<dbReference type="Proteomes" id="UP000032180">
    <property type="component" value="Chromosome 11"/>
</dbReference>
<evidence type="ECO:0000313" key="3">
    <source>
        <dbReference type="Proteomes" id="UP000032180"/>
    </source>
</evidence>
<reference evidence="2 3" key="1">
    <citation type="submission" date="2012-08" db="EMBL/GenBank/DDBJ databases">
        <title>Oryza genome evolution.</title>
        <authorList>
            <person name="Wing R.A."/>
        </authorList>
    </citation>
    <scope>NUCLEOTIDE SEQUENCE</scope>
</reference>
<organism evidence="2 3">
    <name type="scientific">Leersia perrieri</name>
    <dbReference type="NCBI Taxonomy" id="77586"/>
    <lineage>
        <taxon>Eukaryota</taxon>
        <taxon>Viridiplantae</taxon>
        <taxon>Streptophyta</taxon>
        <taxon>Embryophyta</taxon>
        <taxon>Tracheophyta</taxon>
        <taxon>Spermatophyta</taxon>
        <taxon>Magnoliopsida</taxon>
        <taxon>Liliopsida</taxon>
        <taxon>Poales</taxon>
        <taxon>Poaceae</taxon>
        <taxon>BOP clade</taxon>
        <taxon>Oryzoideae</taxon>
        <taxon>Oryzeae</taxon>
        <taxon>Oryzinae</taxon>
        <taxon>Leersia</taxon>
    </lineage>
</organism>